<dbReference type="Proteomes" id="UP001165492">
    <property type="component" value="Unassembled WGS sequence"/>
</dbReference>
<comment type="caution">
    <text evidence="2">The sequence shown here is derived from an EMBL/GenBank/DDBJ whole genome shotgun (WGS) entry which is preliminary data.</text>
</comment>
<gene>
    <name evidence="2" type="ORF">LMF89_22160</name>
</gene>
<feature type="transmembrane region" description="Helical" evidence="1">
    <location>
        <begin position="363"/>
        <end position="384"/>
    </location>
</feature>
<keyword evidence="1" id="KW-1133">Transmembrane helix</keyword>
<evidence type="ECO:0000313" key="3">
    <source>
        <dbReference type="Proteomes" id="UP001165492"/>
    </source>
</evidence>
<feature type="transmembrane region" description="Helical" evidence="1">
    <location>
        <begin position="414"/>
        <end position="436"/>
    </location>
</feature>
<feature type="transmembrane region" description="Helical" evidence="1">
    <location>
        <begin position="613"/>
        <end position="630"/>
    </location>
</feature>
<feature type="transmembrane region" description="Helical" evidence="1">
    <location>
        <begin position="391"/>
        <end position="408"/>
    </location>
</feature>
<dbReference type="InterPro" id="IPR043748">
    <property type="entry name" value="DUF5693"/>
</dbReference>
<dbReference type="Pfam" id="PF18949">
    <property type="entry name" value="DUF5693"/>
    <property type="match status" value="1"/>
</dbReference>
<feature type="transmembrane region" description="Helical" evidence="1">
    <location>
        <begin position="496"/>
        <end position="515"/>
    </location>
</feature>
<dbReference type="RefSeq" id="WP_229536951.1">
    <property type="nucleotide sequence ID" value="NZ_JAJHJB010000047.1"/>
</dbReference>
<proteinExistence type="predicted"/>
<dbReference type="EMBL" id="JAJHJB010000047">
    <property type="protein sequence ID" value="MCC5468044.1"/>
    <property type="molecule type" value="Genomic_DNA"/>
</dbReference>
<keyword evidence="1" id="KW-0472">Membrane</keyword>
<sequence>MRDFKYNKILLLCIVIGLAAALTIVWQRHKIEESSTTIEMVMEYEDVVELAQLEGVPTEHVMRRMKEAGITSLVVYETTLEKLNKSGKVAVLSGAQLLQQYYTGMLGDAVWRNLVETGRIQAEDVYVVGRDPGVFAEVKEDLIERLSPERVTVLDSQRQILAVKANYEKVVKWNLGLPTDEMRYVSGQGFYVVARPSNYTKVEKENVEGVFARLSGIENVSALIFVGDEALGYPDLLSLTLEKVKSKQLTLGLIEHPLQLQFFKQEGLVPMAIANDYKAARVYVIPKDEQPKLKSAEAVQRWIVTDQERNIRINLLRKYDKAEPGKTLLETNLEYVANVRDGLIASGFTIGKAGIFHPYFPQVFLLVAITIGAVAAGILFLTLVRPFPARYQYALLLLISLVFAFPLLKGSGNAVRQAVALCSAVVFPVLAMTWQLDRWRKMSIEGRGSLAGIIKDGIGGLIITVMLSMVGGMYVAAVLGDVRFFLEMEFFRGVKVTFVAPLLLITIIYLARYNLFENEEEDEKDIWQQVIKLLNYPLYIKTLFVFALAAIGAWVFIGRSGHTAGVPVPDIELKMRAFLERAMYARPRGKEFMIGHPAFFLAVMALYRQWPRVVHYAMIVVATIAQGSLVETFAHLRTPVLMSFVRGIDGMVAGIGVGIVAVLAVQVLCYLSVVLGRRSVKNE</sequence>
<feature type="transmembrane region" description="Helical" evidence="1">
    <location>
        <begin position="536"/>
        <end position="557"/>
    </location>
</feature>
<reference evidence="2" key="1">
    <citation type="submission" date="2021-11" db="EMBL/GenBank/DDBJ databases">
        <title>Description of a new species Pelosinus isolated from the bottom sediments of Lake Baikal.</title>
        <authorList>
            <person name="Zakharyuk A."/>
        </authorList>
    </citation>
    <scope>NUCLEOTIDE SEQUENCE</scope>
    <source>
        <strain evidence="2">Bkl1</strain>
    </source>
</reference>
<evidence type="ECO:0000313" key="2">
    <source>
        <dbReference type="EMBL" id="MCC5468044.1"/>
    </source>
</evidence>
<keyword evidence="3" id="KW-1185">Reference proteome</keyword>
<evidence type="ECO:0000256" key="1">
    <source>
        <dbReference type="SAM" id="Phobius"/>
    </source>
</evidence>
<feature type="transmembrane region" description="Helical" evidence="1">
    <location>
        <begin position="457"/>
        <end position="476"/>
    </location>
</feature>
<keyword evidence="1" id="KW-0812">Transmembrane</keyword>
<name>A0ABS8HZU7_9FIRM</name>
<protein>
    <submittedName>
        <fullName evidence="2">DUF5693 family protein</fullName>
    </submittedName>
</protein>
<feature type="transmembrane region" description="Helical" evidence="1">
    <location>
        <begin position="592"/>
        <end position="608"/>
    </location>
</feature>
<organism evidence="2 3">
    <name type="scientific">Pelosinus baikalensis</name>
    <dbReference type="NCBI Taxonomy" id="2892015"/>
    <lineage>
        <taxon>Bacteria</taxon>
        <taxon>Bacillati</taxon>
        <taxon>Bacillota</taxon>
        <taxon>Negativicutes</taxon>
        <taxon>Selenomonadales</taxon>
        <taxon>Sporomusaceae</taxon>
        <taxon>Pelosinus</taxon>
    </lineage>
</organism>
<feature type="transmembrane region" description="Helical" evidence="1">
    <location>
        <begin position="650"/>
        <end position="675"/>
    </location>
</feature>
<accession>A0ABS8HZU7</accession>